<evidence type="ECO:0000313" key="2">
    <source>
        <dbReference type="Proteomes" id="UP000828251"/>
    </source>
</evidence>
<dbReference type="OrthoDB" id="1000653at2759"/>
<proteinExistence type="predicted"/>
<dbReference type="EMBL" id="JAIQCV010000013">
    <property type="protein sequence ID" value="KAH1032392.1"/>
    <property type="molecule type" value="Genomic_DNA"/>
</dbReference>
<dbReference type="Proteomes" id="UP000828251">
    <property type="component" value="Unassembled WGS sequence"/>
</dbReference>
<evidence type="ECO:0000313" key="1">
    <source>
        <dbReference type="EMBL" id="KAH1032392.1"/>
    </source>
</evidence>
<gene>
    <name evidence="1" type="ORF">J1N35_044566</name>
</gene>
<comment type="caution">
    <text evidence="1">The sequence shown here is derived from an EMBL/GenBank/DDBJ whole genome shotgun (WGS) entry which is preliminary data.</text>
</comment>
<dbReference type="AlphaFoldDB" id="A0A9D3ZGC9"/>
<reference evidence="1 2" key="1">
    <citation type="journal article" date="2021" name="Plant Biotechnol. J.">
        <title>Multi-omics assisted identification of the key and species-specific regulatory components of drought-tolerant mechanisms in Gossypium stocksii.</title>
        <authorList>
            <person name="Yu D."/>
            <person name="Ke L."/>
            <person name="Zhang D."/>
            <person name="Wu Y."/>
            <person name="Sun Y."/>
            <person name="Mei J."/>
            <person name="Sun J."/>
            <person name="Sun Y."/>
        </authorList>
    </citation>
    <scope>NUCLEOTIDE SEQUENCE [LARGE SCALE GENOMIC DNA]</scope>
    <source>
        <strain evidence="2">cv. E1</strain>
        <tissue evidence="1">Leaf</tissue>
    </source>
</reference>
<accession>A0A9D3ZGC9</accession>
<sequence>MGDTKERIDDVDDKLINGLQSMKEQLKEYVLHYVKKLTSRDDAIEAMVTTLKEDIVELKDELIIYKDALGNGG</sequence>
<keyword evidence="2" id="KW-1185">Reference proteome</keyword>
<organism evidence="1 2">
    <name type="scientific">Gossypium stocksii</name>
    <dbReference type="NCBI Taxonomy" id="47602"/>
    <lineage>
        <taxon>Eukaryota</taxon>
        <taxon>Viridiplantae</taxon>
        <taxon>Streptophyta</taxon>
        <taxon>Embryophyta</taxon>
        <taxon>Tracheophyta</taxon>
        <taxon>Spermatophyta</taxon>
        <taxon>Magnoliopsida</taxon>
        <taxon>eudicotyledons</taxon>
        <taxon>Gunneridae</taxon>
        <taxon>Pentapetalae</taxon>
        <taxon>rosids</taxon>
        <taxon>malvids</taxon>
        <taxon>Malvales</taxon>
        <taxon>Malvaceae</taxon>
        <taxon>Malvoideae</taxon>
        <taxon>Gossypium</taxon>
    </lineage>
</organism>
<protein>
    <submittedName>
        <fullName evidence="1">Uncharacterized protein</fullName>
    </submittedName>
</protein>
<feature type="non-terminal residue" evidence="1">
    <location>
        <position position="73"/>
    </location>
</feature>
<name>A0A9D3ZGC9_9ROSI</name>